<reference evidence="6 7" key="1">
    <citation type="submission" date="2016-04" db="EMBL/GenBank/DDBJ databases">
        <title>ATOL: Assembling a taxonomically balanced genome-scale reconstruction of the evolutionary history of the Enterobacteriaceae.</title>
        <authorList>
            <person name="Plunkett G.III."/>
            <person name="Neeno-Eckwall E.C."/>
            <person name="Glasner J.D."/>
            <person name="Perna N.T."/>
        </authorList>
    </citation>
    <scope>NUCLEOTIDE SEQUENCE [LARGE SCALE GENOMIC DNA]</scope>
    <source>
        <strain evidence="6 7">ATCC 12841</strain>
    </source>
</reference>
<accession>A0AA91EGU8</accession>
<keyword evidence="2" id="KW-0813">Transport</keyword>
<name>A0AA91EGU8_9GAMM</name>
<dbReference type="Gene3D" id="3.40.50.300">
    <property type="entry name" value="P-loop containing nucleotide triphosphate hydrolases"/>
    <property type="match status" value="1"/>
</dbReference>
<dbReference type="GO" id="GO:0005524">
    <property type="term" value="F:ATP binding"/>
    <property type="evidence" value="ECO:0007669"/>
    <property type="project" value="UniProtKB-KW"/>
</dbReference>
<dbReference type="InterPro" id="IPR003593">
    <property type="entry name" value="AAA+_ATPase"/>
</dbReference>
<evidence type="ECO:0000256" key="4">
    <source>
        <dbReference type="ARBA" id="ARBA00022840"/>
    </source>
</evidence>
<dbReference type="SUPFAM" id="SSF52540">
    <property type="entry name" value="P-loop containing nucleoside triphosphate hydrolases"/>
    <property type="match status" value="1"/>
</dbReference>
<evidence type="ECO:0000256" key="2">
    <source>
        <dbReference type="ARBA" id="ARBA00022448"/>
    </source>
</evidence>
<evidence type="ECO:0000256" key="3">
    <source>
        <dbReference type="ARBA" id="ARBA00022741"/>
    </source>
</evidence>
<dbReference type="Pfam" id="PF00005">
    <property type="entry name" value="ABC_tran"/>
    <property type="match status" value="1"/>
</dbReference>
<comment type="caution">
    <text evidence="6">The sequence shown here is derived from an EMBL/GenBank/DDBJ whole genome shotgun (WGS) entry which is preliminary data.</text>
</comment>
<dbReference type="InterPro" id="IPR003439">
    <property type="entry name" value="ABC_transporter-like_ATP-bd"/>
</dbReference>
<dbReference type="EC" id="3.6.1.15" evidence="6"/>
<keyword evidence="4 6" id="KW-0067">ATP-binding</keyword>
<evidence type="ECO:0000313" key="6">
    <source>
        <dbReference type="EMBL" id="OAT58925.1"/>
    </source>
</evidence>
<dbReference type="EC" id="3.6.1.3" evidence="6"/>
<dbReference type="EMBL" id="LXEX01000031">
    <property type="protein sequence ID" value="OAT58925.1"/>
    <property type="molecule type" value="Genomic_DNA"/>
</dbReference>
<dbReference type="CDD" id="cd03214">
    <property type="entry name" value="ABC_Iron-Siderophores_B12_Hemin"/>
    <property type="match status" value="1"/>
</dbReference>
<keyword evidence="7" id="KW-1185">Reference proteome</keyword>
<keyword evidence="6" id="KW-0378">Hydrolase</keyword>
<evidence type="ECO:0000313" key="7">
    <source>
        <dbReference type="Proteomes" id="UP000078431"/>
    </source>
</evidence>
<proteinExistence type="inferred from homology"/>
<dbReference type="GO" id="GO:0016887">
    <property type="term" value="F:ATP hydrolysis activity"/>
    <property type="evidence" value="ECO:0007669"/>
    <property type="project" value="InterPro"/>
</dbReference>
<dbReference type="AlphaFoldDB" id="A0AA91EGU8"/>
<dbReference type="FunFam" id="3.40.50.300:FF:000134">
    <property type="entry name" value="Iron-enterobactin ABC transporter ATP-binding protein"/>
    <property type="match status" value="1"/>
</dbReference>
<dbReference type="SMART" id="SM00382">
    <property type="entry name" value="AAA"/>
    <property type="match status" value="1"/>
</dbReference>
<dbReference type="PANTHER" id="PTHR42794">
    <property type="entry name" value="HEMIN IMPORT ATP-BINDING PROTEIN HMUV"/>
    <property type="match status" value="1"/>
</dbReference>
<keyword evidence="3" id="KW-0547">Nucleotide-binding</keyword>
<comment type="similarity">
    <text evidence="1">Belongs to the ABC transporter superfamily.</text>
</comment>
<evidence type="ECO:0000256" key="1">
    <source>
        <dbReference type="ARBA" id="ARBA00005417"/>
    </source>
</evidence>
<dbReference type="InterPro" id="IPR027417">
    <property type="entry name" value="P-loop_NTPase"/>
</dbReference>
<sequence>MKVNVKDLNVELGGSPILKGINFEVGSGKVVGLLGPNGSGKSTLIKCLAGLIPTAMPYVAINDKLLCDMTRRSLAQKVAFVPQHAEADGDLSILDIVRLGRTPFRGAFSFWSEEDNSAVSDAMVYMHLNTLKDRAWRHLSGGERQRCQIARALAQKPDVLILDEPTNHLDIEYQLELMRLIMELPITVIVALHDLNLAANYCQLLAILARGQLVASGAPSEVLTADLLRSIWHVNASIDHSVEGCIDIRYSYHASSKKNTEPNILRKHGKPVITPMEPVEYTDYVS</sequence>
<feature type="domain" description="ABC transporter" evidence="5">
    <location>
        <begin position="3"/>
        <end position="235"/>
    </location>
</feature>
<protein>
    <submittedName>
        <fullName evidence="6">ATP-binding component of an ABC superfamily iron siderophore transporter</fullName>
        <ecNumber evidence="6">3.6.1.15</ecNumber>
        <ecNumber evidence="6">3.6.1.3</ecNumber>
    </submittedName>
</protein>
<organism evidence="6 7">
    <name type="scientific">Obesumbacterium proteus ATCC 12841</name>
    <dbReference type="NCBI Taxonomy" id="1354268"/>
    <lineage>
        <taxon>Bacteria</taxon>
        <taxon>Pseudomonadati</taxon>
        <taxon>Pseudomonadota</taxon>
        <taxon>Gammaproteobacteria</taxon>
        <taxon>Enterobacterales</taxon>
        <taxon>Hafniaceae</taxon>
        <taxon>Obesumbacterium</taxon>
    </lineage>
</organism>
<dbReference type="PROSITE" id="PS50893">
    <property type="entry name" value="ABC_TRANSPORTER_2"/>
    <property type="match status" value="1"/>
</dbReference>
<dbReference type="Proteomes" id="UP000078431">
    <property type="component" value="Unassembled WGS sequence"/>
</dbReference>
<evidence type="ECO:0000259" key="5">
    <source>
        <dbReference type="PROSITE" id="PS50893"/>
    </source>
</evidence>
<gene>
    <name evidence="6" type="ORF">M993_02228</name>
</gene>
<dbReference type="PANTHER" id="PTHR42794:SF2">
    <property type="entry name" value="ABC TRANSPORTER ATP-BINDING PROTEIN"/>
    <property type="match status" value="1"/>
</dbReference>